<evidence type="ECO:0000313" key="3">
    <source>
        <dbReference type="Proteomes" id="UP001212841"/>
    </source>
</evidence>
<feature type="compositionally biased region" description="Acidic residues" evidence="1">
    <location>
        <begin position="51"/>
        <end position="69"/>
    </location>
</feature>
<protein>
    <submittedName>
        <fullName evidence="2">Uncharacterized protein</fullName>
    </submittedName>
</protein>
<feature type="region of interest" description="Disordered" evidence="1">
    <location>
        <begin position="1"/>
        <end position="106"/>
    </location>
</feature>
<reference evidence="2" key="1">
    <citation type="submission" date="2020-05" db="EMBL/GenBank/DDBJ databases">
        <title>Phylogenomic resolution of chytrid fungi.</title>
        <authorList>
            <person name="Stajich J.E."/>
            <person name="Amses K."/>
            <person name="Simmons R."/>
            <person name="Seto K."/>
            <person name="Myers J."/>
            <person name="Bonds A."/>
            <person name="Quandt C.A."/>
            <person name="Barry K."/>
            <person name="Liu P."/>
            <person name="Grigoriev I."/>
            <person name="Longcore J.E."/>
            <person name="James T.Y."/>
        </authorList>
    </citation>
    <scope>NUCLEOTIDE SEQUENCE</scope>
    <source>
        <strain evidence="2">JEL0318</strain>
    </source>
</reference>
<dbReference type="Proteomes" id="UP001212841">
    <property type="component" value="Unassembled WGS sequence"/>
</dbReference>
<accession>A0AAD5SBT0</accession>
<proteinExistence type="predicted"/>
<dbReference type="AlphaFoldDB" id="A0AAD5SBT0"/>
<dbReference type="EMBL" id="JADGJD010000613">
    <property type="protein sequence ID" value="KAJ3049660.1"/>
    <property type="molecule type" value="Genomic_DNA"/>
</dbReference>
<evidence type="ECO:0000313" key="2">
    <source>
        <dbReference type="EMBL" id="KAJ3049660.1"/>
    </source>
</evidence>
<feature type="compositionally biased region" description="Basic and acidic residues" evidence="1">
    <location>
        <begin position="93"/>
        <end position="106"/>
    </location>
</feature>
<comment type="caution">
    <text evidence="2">The sequence shown here is derived from an EMBL/GenBank/DDBJ whole genome shotgun (WGS) entry which is preliminary data.</text>
</comment>
<feature type="compositionally biased region" description="Polar residues" evidence="1">
    <location>
        <begin position="74"/>
        <end position="91"/>
    </location>
</feature>
<sequence>MEVDEPETLHTRPIASRVRTRRPPRPSITSPIELDSDIDERETPESVAADYESDGETDESAEDHSDFEECGVSTADSASGTEDPIQKTSGNGKKKEATAEDGATRKKELTYDEVLDILKLDEEEFEKCMEKEKPTKKQLEDIERTLEATKYLDGTKGVELGNTGRKDGWEFVEQLWEQVDRVKLQQWRNEYRLPFRNGKKRPTVPELQRMAKEFCKVVTVWVVTGVDKQTLIGEGKKPGEAQ</sequence>
<gene>
    <name evidence="2" type="ORF">HK097_009367</name>
</gene>
<keyword evidence="3" id="KW-1185">Reference proteome</keyword>
<evidence type="ECO:0000256" key="1">
    <source>
        <dbReference type="SAM" id="MobiDB-lite"/>
    </source>
</evidence>
<name>A0AAD5SBT0_9FUNG</name>
<organism evidence="2 3">
    <name type="scientific">Rhizophlyctis rosea</name>
    <dbReference type="NCBI Taxonomy" id="64517"/>
    <lineage>
        <taxon>Eukaryota</taxon>
        <taxon>Fungi</taxon>
        <taxon>Fungi incertae sedis</taxon>
        <taxon>Chytridiomycota</taxon>
        <taxon>Chytridiomycota incertae sedis</taxon>
        <taxon>Chytridiomycetes</taxon>
        <taxon>Rhizophlyctidales</taxon>
        <taxon>Rhizophlyctidaceae</taxon>
        <taxon>Rhizophlyctis</taxon>
    </lineage>
</organism>